<evidence type="ECO:0000256" key="4">
    <source>
        <dbReference type="ARBA" id="ARBA00010027"/>
    </source>
</evidence>
<evidence type="ECO:0000256" key="15">
    <source>
        <dbReference type="ARBA" id="ARBA00023136"/>
    </source>
</evidence>
<name>B8GE97_METPE</name>
<dbReference type="InterPro" id="IPR008690">
    <property type="entry name" value="MtrB_MeTrfase"/>
</dbReference>
<evidence type="ECO:0000256" key="11">
    <source>
        <dbReference type="ARBA" id="ARBA00022692"/>
    </source>
</evidence>
<evidence type="ECO:0000256" key="12">
    <source>
        <dbReference type="ARBA" id="ARBA00022967"/>
    </source>
</evidence>
<evidence type="ECO:0000313" key="21">
    <source>
        <dbReference type="Proteomes" id="UP000002457"/>
    </source>
</evidence>
<comment type="function">
    <text evidence="1 19">Part of a complex that catalyzes the formation of methyl-coenzyme M and tetrahydromethanopterin from coenzyme M and methyl-tetrahydromethanopterin. This is an energy-conserving, sodium-ion translocating step.</text>
</comment>
<dbReference type="GO" id="GO:0019386">
    <property type="term" value="P:methanogenesis, from carbon dioxide"/>
    <property type="evidence" value="ECO:0007669"/>
    <property type="project" value="UniProtKB-UniRule"/>
</dbReference>
<evidence type="ECO:0000256" key="13">
    <source>
        <dbReference type="ARBA" id="ARBA00022989"/>
    </source>
</evidence>
<dbReference type="Pfam" id="PF05440">
    <property type="entry name" value="MtrB"/>
    <property type="match status" value="1"/>
</dbReference>
<keyword evidence="11 19" id="KW-0812">Transmembrane</keyword>
<comment type="pathway">
    <text evidence="3 19">One-carbon metabolism; methanogenesis from CO(2); methyl-coenzyme M from 5,10-methylene-5,6,7,8-tetrahydromethanopterin: step 2/2.</text>
</comment>
<sequence>MYVQVLPEYGLVLDPMVGIVTTAGESFAPVLEQIAILESASDDLVNMLSGEGILASSFPGREQTLKIAGGISAFWYGIAVGLFIAGIIAFELVKVK</sequence>
<keyword evidence="8 19" id="KW-0554">One-carbon metabolism</keyword>
<protein>
    <recommendedName>
        <fullName evidence="6 19">Tetrahydromethanopterin S-methyltransferase subunit B</fullName>
        <ecNumber evidence="18 19">7.2.1.4</ecNumber>
    </recommendedName>
    <alternativeName>
        <fullName evidence="16 19">N5-methyltetrahydromethanopterin--coenzyme M methyltransferase subunit B</fullName>
    </alternativeName>
</protein>
<dbReference type="KEGG" id="mpl:Mpal_2313"/>
<dbReference type="GeneID" id="7270574"/>
<evidence type="ECO:0000256" key="14">
    <source>
        <dbReference type="ARBA" id="ARBA00022994"/>
    </source>
</evidence>
<comment type="catalytic activity">
    <reaction evidence="17 19">
        <text>5-methyl-5,6,7,8-tetrahydromethanopterin + coenzyme M + 2 Na(+)(in) = 5,6,7,8-tetrahydromethanopterin + methyl-coenzyme M + 2 Na(+)(out)</text>
        <dbReference type="Rhea" id="RHEA:53492"/>
        <dbReference type="ChEBI" id="CHEBI:29101"/>
        <dbReference type="ChEBI" id="CHEBI:58103"/>
        <dbReference type="ChEBI" id="CHEBI:58116"/>
        <dbReference type="ChEBI" id="CHEBI:58286"/>
        <dbReference type="ChEBI" id="CHEBI:58319"/>
        <dbReference type="EC" id="7.2.1.4"/>
    </reaction>
</comment>
<dbReference type="HAMAP" id="MF_01094">
    <property type="entry name" value="MtrB"/>
    <property type="match status" value="1"/>
</dbReference>
<keyword evidence="12 19" id="KW-1278">Translocase</keyword>
<dbReference type="GO" id="GO:0030269">
    <property type="term" value="F:tetrahydromethanopterin S-methyltransferase activity"/>
    <property type="evidence" value="ECO:0007669"/>
    <property type="project" value="UniProtKB-UniRule"/>
</dbReference>
<dbReference type="AlphaFoldDB" id="B8GE97"/>
<comment type="similarity">
    <text evidence="4 19">Belongs to the MtrB family.</text>
</comment>
<proteinExistence type="inferred from homology"/>
<keyword evidence="7 19" id="KW-1003">Cell membrane</keyword>
<reference evidence="20 21" key="1">
    <citation type="journal article" date="2015" name="Genome Announc.">
        <title>Complete Genome Sequence of Methanosphaerula palustris E1-9CT, a Hydrogenotrophic Methanogen Isolated from a Minerotrophic Fen Peatland.</title>
        <authorList>
            <person name="Cadillo-Quiroz H."/>
            <person name="Browne P."/>
            <person name="Kyrpides N."/>
            <person name="Woyke T."/>
            <person name="Goodwin L."/>
            <person name="Detter C."/>
            <person name="Yavitt J.B."/>
            <person name="Zinder S.H."/>
        </authorList>
    </citation>
    <scope>NUCLEOTIDE SEQUENCE [LARGE SCALE GENOMIC DNA]</scope>
    <source>
        <strain evidence="21">ATCC BAA-1556 / DSM 19958 / E1-9c</strain>
    </source>
</reference>
<evidence type="ECO:0000256" key="16">
    <source>
        <dbReference type="ARBA" id="ARBA00029818"/>
    </source>
</evidence>
<keyword evidence="15 19" id="KW-0472">Membrane</keyword>
<evidence type="ECO:0000256" key="8">
    <source>
        <dbReference type="ARBA" id="ARBA00022563"/>
    </source>
</evidence>
<dbReference type="RefSeq" id="WP_012618917.1">
    <property type="nucleotide sequence ID" value="NC_011832.1"/>
</dbReference>
<evidence type="ECO:0000256" key="6">
    <source>
        <dbReference type="ARBA" id="ARBA00015127"/>
    </source>
</evidence>
<dbReference type="GO" id="GO:0005886">
    <property type="term" value="C:plasma membrane"/>
    <property type="evidence" value="ECO:0007669"/>
    <property type="project" value="UniProtKB-SubCell"/>
</dbReference>
<keyword evidence="9 19" id="KW-0489">Methyltransferase</keyword>
<keyword evidence="13 19" id="KW-1133">Transmembrane helix</keyword>
<evidence type="ECO:0000256" key="10">
    <source>
        <dbReference type="ARBA" id="ARBA00022679"/>
    </source>
</evidence>
<dbReference type="GO" id="GO:0032259">
    <property type="term" value="P:methylation"/>
    <property type="evidence" value="ECO:0007669"/>
    <property type="project" value="UniProtKB-KW"/>
</dbReference>
<evidence type="ECO:0000256" key="17">
    <source>
        <dbReference type="ARBA" id="ARBA00044880"/>
    </source>
</evidence>
<dbReference type="NCBIfam" id="TIGR04166">
    <property type="entry name" value="methano_MtrB"/>
    <property type="match status" value="1"/>
</dbReference>
<evidence type="ECO:0000256" key="18">
    <source>
        <dbReference type="ARBA" id="ARBA00044970"/>
    </source>
</evidence>
<evidence type="ECO:0000256" key="3">
    <source>
        <dbReference type="ARBA" id="ARBA00004839"/>
    </source>
</evidence>
<gene>
    <name evidence="19" type="primary">mtrB</name>
    <name evidence="20" type="ordered locus">Mpal_2313</name>
</gene>
<comment type="subcellular location">
    <subcellularLocation>
        <location evidence="2 19">Cell membrane</location>
        <topology evidence="2 19">Single-pass membrane protein</topology>
    </subcellularLocation>
</comment>
<evidence type="ECO:0000256" key="5">
    <source>
        <dbReference type="ARBA" id="ARBA00011616"/>
    </source>
</evidence>
<evidence type="ECO:0000256" key="7">
    <source>
        <dbReference type="ARBA" id="ARBA00022475"/>
    </source>
</evidence>
<evidence type="ECO:0000256" key="1">
    <source>
        <dbReference type="ARBA" id="ARBA00002533"/>
    </source>
</evidence>
<comment type="subunit">
    <text evidence="5 19">The complex is composed of 8 subunits; MtrA, MtrB, MtrC, MtrD, MtrE, MtrF, MtrG and MtrH.</text>
</comment>
<dbReference type="PIRSF" id="PIRSF005518">
    <property type="entry name" value="MtrB"/>
    <property type="match status" value="1"/>
</dbReference>
<evidence type="ECO:0000256" key="19">
    <source>
        <dbReference type="HAMAP-Rule" id="MF_01094"/>
    </source>
</evidence>
<keyword evidence="10 19" id="KW-0808">Transferase</keyword>
<keyword evidence="14 19" id="KW-0484">Methanogenesis</keyword>
<dbReference type="STRING" id="521011.Mpal_2313"/>
<dbReference type="EMBL" id="CP001338">
    <property type="protein sequence ID" value="ACL17598.1"/>
    <property type="molecule type" value="Genomic_DNA"/>
</dbReference>
<dbReference type="UniPathway" id="UPA00640">
    <property type="reaction ID" value="UER00698"/>
</dbReference>
<organism evidence="20 21">
    <name type="scientific">Methanosphaerula palustris (strain ATCC BAA-1556 / DSM 19958 / E1-9c)</name>
    <dbReference type="NCBI Taxonomy" id="521011"/>
    <lineage>
        <taxon>Archaea</taxon>
        <taxon>Methanobacteriati</taxon>
        <taxon>Methanobacteriota</taxon>
        <taxon>Stenosarchaea group</taxon>
        <taxon>Methanomicrobia</taxon>
        <taxon>Methanomicrobiales</taxon>
        <taxon>Methanoregulaceae</taxon>
        <taxon>Methanosphaerula</taxon>
    </lineage>
</organism>
<evidence type="ECO:0000256" key="9">
    <source>
        <dbReference type="ARBA" id="ARBA00022603"/>
    </source>
</evidence>
<dbReference type="HOGENOM" id="CLU_171544_1_0_2"/>
<feature type="transmembrane region" description="Helical" evidence="19">
    <location>
        <begin position="73"/>
        <end position="93"/>
    </location>
</feature>
<keyword evidence="21" id="KW-1185">Reference proteome</keyword>
<dbReference type="Proteomes" id="UP000002457">
    <property type="component" value="Chromosome"/>
</dbReference>
<dbReference type="eggNOG" id="arCOG04867">
    <property type="taxonomic scope" value="Archaea"/>
</dbReference>
<accession>B8GE97</accession>
<dbReference type="GO" id="GO:0006730">
    <property type="term" value="P:one-carbon metabolic process"/>
    <property type="evidence" value="ECO:0007669"/>
    <property type="project" value="UniProtKB-UniRule"/>
</dbReference>
<evidence type="ECO:0000313" key="20">
    <source>
        <dbReference type="EMBL" id="ACL17598.1"/>
    </source>
</evidence>
<dbReference type="EC" id="7.2.1.4" evidence="18 19"/>
<evidence type="ECO:0000256" key="2">
    <source>
        <dbReference type="ARBA" id="ARBA00004162"/>
    </source>
</evidence>